<protein>
    <submittedName>
        <fullName evidence="1">Uncharacterized protein</fullName>
    </submittedName>
</protein>
<name>A0ACB7J0Q8_PLECO</name>
<keyword evidence="2" id="KW-1185">Reference proteome</keyword>
<proteinExistence type="predicted"/>
<sequence>MSIYSKLPSSRSTRVLNFNPTPGSNIGGDETLGGPLHEPDNGAVHCEWSVISVDDPGPYFALSYVWGDPNVREHDLICNGRLMKITYNLWIALKAVWLKFPTRRLWVDAICINQDDIPERNQQVAMMGDIYSRAGCVAVWVGEATPRSDDFFKIVEVVKAGEMLTPANCPNLINERKKTQDPERDFMYHLLDCATDIVRRPWFIRAWTFQEIRLAKKASMHCGAHVAPIGDFVDTVTAINHFSTLHDFCGARTVNIPFFAAKTSFMSLYRLLAQSQYRASSDPRDKIYSLLSMLPHGAYDFMKPDYSLTYEEVFAYACRVCIEVDNEMNVLGGAGLQYHPSERDLRSNLPSWTVDWRVRNDNISYWQKLSRSINITDPEALSIRNELGAKLDPTSRKIHIPGIALGRFRVYETKSLAFLTPFPKCAMKISRRGDSPKEGFLIQCTRKLKPTITRRKSPSVTRLSDGDFATFWQGLALHDNQQCKCRSPTKSEALYKLQDMPGGLKTGDWLWTTKIDEEIEESSLASGEHKDEIYHFHYGLRPVEGTEPCFQLVGMTNGLTEVGPYIDRTGRGASVKIQAKFLFI</sequence>
<evidence type="ECO:0000313" key="1">
    <source>
        <dbReference type="EMBL" id="KAG9224027.1"/>
    </source>
</evidence>
<dbReference type="EMBL" id="WQMT02000004">
    <property type="protein sequence ID" value="KAG9224027.1"/>
    <property type="molecule type" value="Genomic_DNA"/>
</dbReference>
<organism evidence="1 2">
    <name type="scientific">Pleurotus cornucopiae</name>
    <name type="common">Cornucopia mushroom</name>
    <dbReference type="NCBI Taxonomy" id="5321"/>
    <lineage>
        <taxon>Eukaryota</taxon>
        <taxon>Fungi</taxon>
        <taxon>Dikarya</taxon>
        <taxon>Basidiomycota</taxon>
        <taxon>Agaricomycotina</taxon>
        <taxon>Agaricomycetes</taxon>
        <taxon>Agaricomycetidae</taxon>
        <taxon>Agaricales</taxon>
        <taxon>Pleurotineae</taxon>
        <taxon>Pleurotaceae</taxon>
        <taxon>Pleurotus</taxon>
    </lineage>
</organism>
<reference evidence="1 2" key="1">
    <citation type="journal article" date="2021" name="Appl. Environ. Microbiol.">
        <title>Genetic linkage and physical mapping for an oyster mushroom Pleurotus cornucopiae and QTL analysis for the trait cap color.</title>
        <authorList>
            <person name="Zhang Y."/>
            <person name="Gao W."/>
            <person name="Sonnenberg A."/>
            <person name="Chen Q."/>
            <person name="Zhang J."/>
            <person name="Huang C."/>
        </authorList>
    </citation>
    <scope>NUCLEOTIDE SEQUENCE [LARGE SCALE GENOMIC DNA]</scope>
    <source>
        <strain evidence="1">CCMSSC00406</strain>
    </source>
</reference>
<dbReference type="Proteomes" id="UP000824881">
    <property type="component" value="Unassembled WGS sequence"/>
</dbReference>
<accession>A0ACB7J0Q8</accession>
<evidence type="ECO:0000313" key="2">
    <source>
        <dbReference type="Proteomes" id="UP000824881"/>
    </source>
</evidence>
<gene>
    <name evidence="1" type="ORF">CCMSSC00406_0004357</name>
</gene>
<comment type="caution">
    <text evidence="1">The sequence shown here is derived from an EMBL/GenBank/DDBJ whole genome shotgun (WGS) entry which is preliminary data.</text>
</comment>